<protein>
    <recommendedName>
        <fullName evidence="4">SAP domain-containing protein</fullName>
    </recommendedName>
</protein>
<keyword evidence="3" id="KW-1185">Reference proteome</keyword>
<accession>A0A8H6YUD9</accession>
<dbReference type="Proteomes" id="UP000623467">
    <property type="component" value="Unassembled WGS sequence"/>
</dbReference>
<proteinExistence type="predicted"/>
<evidence type="ECO:0000256" key="1">
    <source>
        <dbReference type="SAM" id="MobiDB-lite"/>
    </source>
</evidence>
<evidence type="ECO:0000313" key="2">
    <source>
        <dbReference type="EMBL" id="KAF7364055.1"/>
    </source>
</evidence>
<dbReference type="OrthoDB" id="3064354at2759"/>
<comment type="caution">
    <text evidence="2">The sequence shown here is derived from an EMBL/GenBank/DDBJ whole genome shotgun (WGS) entry which is preliminary data.</text>
</comment>
<feature type="region of interest" description="Disordered" evidence="1">
    <location>
        <begin position="57"/>
        <end position="144"/>
    </location>
</feature>
<dbReference type="EMBL" id="JACAZH010000007">
    <property type="protein sequence ID" value="KAF7364055.1"/>
    <property type="molecule type" value="Genomic_DNA"/>
</dbReference>
<evidence type="ECO:0000313" key="3">
    <source>
        <dbReference type="Proteomes" id="UP000623467"/>
    </source>
</evidence>
<name>A0A8H6YUD9_9AGAR</name>
<feature type="compositionally biased region" description="Polar residues" evidence="1">
    <location>
        <begin position="113"/>
        <end position="127"/>
    </location>
</feature>
<evidence type="ECO:0008006" key="4">
    <source>
        <dbReference type="Google" id="ProtNLM"/>
    </source>
</evidence>
<organism evidence="2 3">
    <name type="scientific">Mycena sanguinolenta</name>
    <dbReference type="NCBI Taxonomy" id="230812"/>
    <lineage>
        <taxon>Eukaryota</taxon>
        <taxon>Fungi</taxon>
        <taxon>Dikarya</taxon>
        <taxon>Basidiomycota</taxon>
        <taxon>Agaricomycotina</taxon>
        <taxon>Agaricomycetes</taxon>
        <taxon>Agaricomycetidae</taxon>
        <taxon>Agaricales</taxon>
        <taxon>Marasmiineae</taxon>
        <taxon>Mycenaceae</taxon>
        <taxon>Mycena</taxon>
    </lineage>
</organism>
<gene>
    <name evidence="2" type="ORF">MSAN_01064300</name>
</gene>
<feature type="compositionally biased region" description="Acidic residues" evidence="1">
    <location>
        <begin position="68"/>
        <end position="83"/>
    </location>
</feature>
<sequence length="179" mass="19652">MTFTGTFKAQKLDSLKDLAWALALDEKGTKNELLERIQGHFSLPANKALRKDKRYVALFGKRKRGDETSDDETSDDETSDDEPAGPSTDEPGPSANSTQRSPQRRRLDEVGNFVSSPHRPSTSQPGPSAQAVVHAPPFYPFPSAPPQFYHSFQHPGPSFPSQFPIAPPFFYASSSSASQ</sequence>
<dbReference type="AlphaFoldDB" id="A0A8H6YUD9"/>
<reference evidence="2" key="1">
    <citation type="submission" date="2020-05" db="EMBL/GenBank/DDBJ databases">
        <title>Mycena genomes resolve the evolution of fungal bioluminescence.</title>
        <authorList>
            <person name="Tsai I.J."/>
        </authorList>
    </citation>
    <scope>NUCLEOTIDE SEQUENCE</scope>
    <source>
        <strain evidence="2">160909Yilan</strain>
    </source>
</reference>